<dbReference type="InterPro" id="IPR027417">
    <property type="entry name" value="P-loop_NTPase"/>
</dbReference>
<dbReference type="PROSITE" id="PS51194">
    <property type="entry name" value="HELICASE_CTER"/>
    <property type="match status" value="1"/>
</dbReference>
<evidence type="ECO:0000259" key="6">
    <source>
        <dbReference type="PROSITE" id="PS51194"/>
    </source>
</evidence>
<dbReference type="OrthoDB" id="9807155at2"/>
<keyword evidence="4" id="KW-0067">ATP-binding</keyword>
<dbReference type="InterPro" id="IPR001650">
    <property type="entry name" value="Helicase_C-like"/>
</dbReference>
<name>A0A516GZQ4_9PROT</name>
<evidence type="ECO:0000256" key="2">
    <source>
        <dbReference type="ARBA" id="ARBA00022801"/>
    </source>
</evidence>
<evidence type="ECO:0000313" key="7">
    <source>
        <dbReference type="EMBL" id="QDO97014.1"/>
    </source>
</evidence>
<keyword evidence="8" id="KW-1185">Reference proteome</keyword>
<dbReference type="PANTHER" id="PTHR12131">
    <property type="entry name" value="ATP-DEPENDENT RNA AND DNA HELICASE"/>
    <property type="match status" value="1"/>
</dbReference>
<dbReference type="Pfam" id="PF00271">
    <property type="entry name" value="Helicase_C"/>
    <property type="match status" value="1"/>
</dbReference>
<dbReference type="Proteomes" id="UP000317496">
    <property type="component" value="Chromosome"/>
</dbReference>
<gene>
    <name evidence="7" type="ORF">FNB15_06890</name>
</gene>
<protein>
    <submittedName>
        <fullName evidence="7">Disulfide oxidoreductase</fullName>
    </submittedName>
</protein>
<dbReference type="SUPFAM" id="SSF52540">
    <property type="entry name" value="P-loop containing nucleoside triphosphate hydrolases"/>
    <property type="match status" value="1"/>
</dbReference>
<organism evidence="7 8">
    <name type="scientific">Ferrovibrio terrae</name>
    <dbReference type="NCBI Taxonomy" id="2594003"/>
    <lineage>
        <taxon>Bacteria</taxon>
        <taxon>Pseudomonadati</taxon>
        <taxon>Pseudomonadota</taxon>
        <taxon>Alphaproteobacteria</taxon>
        <taxon>Rhodospirillales</taxon>
        <taxon>Rhodospirillaceae</taxon>
        <taxon>Ferrovibrio</taxon>
    </lineage>
</organism>
<evidence type="ECO:0000256" key="1">
    <source>
        <dbReference type="ARBA" id="ARBA00022741"/>
    </source>
</evidence>
<dbReference type="EMBL" id="CP041636">
    <property type="protein sequence ID" value="QDO97014.1"/>
    <property type="molecule type" value="Genomic_DNA"/>
</dbReference>
<dbReference type="PANTHER" id="PTHR12131:SF1">
    <property type="entry name" value="ATP-DEPENDENT RNA HELICASE SUPV3L1, MITOCHONDRIAL-RELATED"/>
    <property type="match status" value="1"/>
</dbReference>
<feature type="region of interest" description="Disordered" evidence="5">
    <location>
        <begin position="788"/>
        <end position="834"/>
    </location>
</feature>
<dbReference type="KEGG" id="fer:FNB15_06890"/>
<feature type="compositionally biased region" description="Low complexity" evidence="5">
    <location>
        <begin position="809"/>
        <end position="824"/>
    </location>
</feature>
<keyword evidence="1" id="KW-0547">Nucleotide-binding</keyword>
<evidence type="ECO:0000256" key="3">
    <source>
        <dbReference type="ARBA" id="ARBA00022806"/>
    </source>
</evidence>
<dbReference type="GO" id="GO:0016787">
    <property type="term" value="F:hydrolase activity"/>
    <property type="evidence" value="ECO:0007669"/>
    <property type="project" value="UniProtKB-KW"/>
</dbReference>
<feature type="domain" description="Helicase C-terminal" evidence="6">
    <location>
        <begin position="30"/>
        <end position="202"/>
    </location>
</feature>
<dbReference type="AlphaFoldDB" id="A0A516GZQ4"/>
<dbReference type="GO" id="GO:0005524">
    <property type="term" value="F:ATP binding"/>
    <property type="evidence" value="ECO:0007669"/>
    <property type="project" value="UniProtKB-KW"/>
</dbReference>
<feature type="compositionally biased region" description="Basic and acidic residues" evidence="5">
    <location>
        <begin position="788"/>
        <end position="803"/>
    </location>
</feature>
<evidence type="ECO:0000256" key="4">
    <source>
        <dbReference type="ARBA" id="ARBA00022840"/>
    </source>
</evidence>
<evidence type="ECO:0000313" key="8">
    <source>
        <dbReference type="Proteomes" id="UP000317496"/>
    </source>
</evidence>
<dbReference type="Gene3D" id="3.40.50.300">
    <property type="entry name" value="P-loop containing nucleotide triphosphate hydrolases"/>
    <property type="match status" value="1"/>
</dbReference>
<reference evidence="7 8" key="1">
    <citation type="submission" date="2019-07" db="EMBL/GenBank/DDBJ databases">
        <title>Genome sequencing for Ferrovibrio sp. K5.</title>
        <authorList>
            <person name="Park S.-J."/>
        </authorList>
    </citation>
    <scope>NUCLEOTIDE SEQUENCE [LARGE SCALE GENOMIC DNA]</scope>
    <source>
        <strain evidence="7 8">K5</strain>
    </source>
</reference>
<keyword evidence="2" id="KW-0378">Hydrolase</keyword>
<feature type="compositionally biased region" description="Low complexity" evidence="5">
    <location>
        <begin position="711"/>
        <end position="722"/>
    </location>
</feature>
<feature type="region of interest" description="Disordered" evidence="5">
    <location>
        <begin position="711"/>
        <end position="731"/>
    </location>
</feature>
<accession>A0A516GZQ4</accession>
<dbReference type="GO" id="GO:0004386">
    <property type="term" value="F:helicase activity"/>
    <property type="evidence" value="ECO:0007669"/>
    <property type="project" value="UniProtKB-KW"/>
</dbReference>
<dbReference type="SMART" id="SM00490">
    <property type="entry name" value="HELICc"/>
    <property type="match status" value="1"/>
</dbReference>
<dbReference type="InterPro" id="IPR050699">
    <property type="entry name" value="RNA-DNA_Helicase"/>
</dbReference>
<feature type="compositionally biased region" description="Basic residues" evidence="5">
    <location>
        <begin position="825"/>
        <end position="834"/>
    </location>
</feature>
<proteinExistence type="predicted"/>
<evidence type="ECO:0000256" key="5">
    <source>
        <dbReference type="SAM" id="MobiDB-lite"/>
    </source>
</evidence>
<feature type="compositionally biased region" description="Basic and acidic residues" evidence="5">
    <location>
        <begin position="641"/>
        <end position="665"/>
    </location>
</feature>
<sequence length="834" mass="91994">MEETMFLGADTMRGLIKRLVPNAEFIARPRLSQLTYAGAKKLSRLPKRSAIVAFSASDVYAIAEQVRRQRGGAAVVLGALSPRARNAQVALFQNRDVDVMVATDAIGMGLNLDIEHMAFAEMTKFDGVGMRSLMPAEVAQIAGRAGRHMRNGTFGTTADCPAMDPDLIERIENHRFEPVTAARWRNNDLDFRSVEALIKTLELPPPRESLTRGRDADDLLSLQALREDAAVQERATTKDRVELLWQVCAIPDFAKDLHDSHARLLSQIYVHLCDRDGRLPSDWVAGQLRNIDRTDGDIDTLSQRLAHIRTWTTVTHRGGWMDDPLSWQSKTRSIEDRLSDALHEKLTERFVDRRTSVLSRGLEEDPATLDVKLGDDDALTVEGEIIGHLHGLRFRPIGHDTVEQRRILRSAALRVLGPALAERAAALIELSDDAFALSPEGGILRITPEKDAVTLAVLVKGNEMLEPKVSLLADDQLPSETRKAVEEKLTGWLKRHLRQHLGDLYRLRDAELKGAARGLAFQLAENLGALKRDDVSDLVRNMGQAERHPLRKMGVSFGETHILATKLLKPKPTQLKTLLWAIANGKEPDAPPTPGLTSVPLLEWRDDAWWLAAGFLRAGRQAYRLDIVQRIAEGARQAEMASRKAGYDKPQKDRSGHGGKPEAAKPEAVAEETQIEEALAEGAVAEEPAAIEPVDEAAALAALAAHVKADAAPPAAPPTEAAPKPKKRLGPPGSFIADTAWMNLAGCGAEELQRLFWALGYKTITARDPETKEDVTLYLRSHKAIVAKREREQEKRKADEAKMADSPFAALLALKQQAQKQPQKPQHKGGGKKR</sequence>
<keyword evidence="3" id="KW-0347">Helicase</keyword>
<feature type="region of interest" description="Disordered" evidence="5">
    <location>
        <begin position="638"/>
        <end position="674"/>
    </location>
</feature>